<proteinExistence type="inferred from homology"/>
<evidence type="ECO:0000259" key="2">
    <source>
        <dbReference type="PROSITE" id="PS51508"/>
    </source>
</evidence>
<dbReference type="GeneID" id="20212038"/>
<dbReference type="EnsemblMetazoa" id="HelroT191743">
    <property type="protein sequence ID" value="HelroP191743"/>
    <property type="gene ID" value="HelroG191743"/>
</dbReference>
<evidence type="ECO:0000313" key="5">
    <source>
        <dbReference type="Proteomes" id="UP000015101"/>
    </source>
</evidence>
<dbReference type="Pfam" id="PF08683">
    <property type="entry name" value="CAMSAP_CKK"/>
    <property type="match status" value="1"/>
</dbReference>
<keyword evidence="1" id="KW-0493">Microtubule</keyword>
<dbReference type="STRING" id="6412.T1FT91"/>
<evidence type="ECO:0000313" key="4">
    <source>
        <dbReference type="EnsemblMetazoa" id="HelroP191743"/>
    </source>
</evidence>
<gene>
    <name evidence="4" type="primary">20212038</name>
    <name evidence="3" type="ORF">HELRODRAFT_191743</name>
</gene>
<feature type="domain" description="CKK" evidence="2">
    <location>
        <begin position="15"/>
        <end position="162"/>
    </location>
</feature>
<dbReference type="AlphaFoldDB" id="T1FT91"/>
<protein>
    <recommendedName>
        <fullName evidence="2">CKK domain-containing protein</fullName>
    </recommendedName>
</protein>
<dbReference type="InterPro" id="IPR032940">
    <property type="entry name" value="CAMSAP"/>
</dbReference>
<dbReference type="EMBL" id="AMQM01004267">
    <property type="status" value="NOT_ANNOTATED_CDS"/>
    <property type="molecule type" value="Genomic_DNA"/>
</dbReference>
<sequence>MFFIVFITVFVIALGPRLFVKPSSKSNKNIVENALSHCCLAGLVNQDVKCKALEALQKSSSKHFVVLFRDVGMQYRGLYAYNINHNIPCSDIGTRGCEIVRLHGVGPKVVEPKQIEKFFKYNSGAKNFFEVTSTKHLSATIDGVTLYGAVWQKGRHLAVGSAAAAAANGIANAGTGSGTTAVDLGNGGGEFGRSKKNLTG</sequence>
<dbReference type="OrthoDB" id="2125658at2759"/>
<dbReference type="OMA" id="IERCECN"/>
<dbReference type="InterPro" id="IPR011033">
    <property type="entry name" value="PRC_barrel-like_sf"/>
</dbReference>
<dbReference type="GO" id="GO:0008017">
    <property type="term" value="F:microtubule binding"/>
    <property type="evidence" value="ECO:0007669"/>
    <property type="project" value="InterPro"/>
</dbReference>
<dbReference type="GO" id="GO:0005516">
    <property type="term" value="F:calmodulin binding"/>
    <property type="evidence" value="ECO:0007669"/>
    <property type="project" value="InterPro"/>
</dbReference>
<reference evidence="4" key="3">
    <citation type="submission" date="2015-06" db="UniProtKB">
        <authorList>
            <consortium name="EnsemblMetazoa"/>
        </authorList>
    </citation>
    <scope>IDENTIFICATION</scope>
</reference>
<dbReference type="RefSeq" id="XP_009017460.1">
    <property type="nucleotide sequence ID" value="XM_009019212.1"/>
</dbReference>
<dbReference type="FunFam" id="3.10.20.360:FF:000002">
    <property type="entry name" value="Patronin, isoform M"/>
    <property type="match status" value="1"/>
</dbReference>
<comment type="similarity">
    <text evidence="1">Belongs to the CAMSAP1 family.</text>
</comment>
<dbReference type="CTD" id="20212038"/>
<dbReference type="SMART" id="SM01051">
    <property type="entry name" value="CAMSAP_CKK"/>
    <property type="match status" value="1"/>
</dbReference>
<organism evidence="4 5">
    <name type="scientific">Helobdella robusta</name>
    <name type="common">Californian leech</name>
    <dbReference type="NCBI Taxonomy" id="6412"/>
    <lineage>
        <taxon>Eukaryota</taxon>
        <taxon>Metazoa</taxon>
        <taxon>Spiralia</taxon>
        <taxon>Lophotrochozoa</taxon>
        <taxon>Annelida</taxon>
        <taxon>Clitellata</taxon>
        <taxon>Hirudinea</taxon>
        <taxon>Rhynchobdellida</taxon>
        <taxon>Glossiphoniidae</taxon>
        <taxon>Helobdella</taxon>
    </lineage>
</organism>
<evidence type="ECO:0000256" key="1">
    <source>
        <dbReference type="PROSITE-ProRule" id="PRU00841"/>
    </source>
</evidence>
<dbReference type="InParanoid" id="T1FT91"/>
<keyword evidence="5" id="KW-1185">Reference proteome</keyword>
<reference evidence="3 5" key="2">
    <citation type="journal article" date="2013" name="Nature">
        <title>Insights into bilaterian evolution from three spiralian genomes.</title>
        <authorList>
            <person name="Simakov O."/>
            <person name="Marletaz F."/>
            <person name="Cho S.J."/>
            <person name="Edsinger-Gonzales E."/>
            <person name="Havlak P."/>
            <person name="Hellsten U."/>
            <person name="Kuo D.H."/>
            <person name="Larsson T."/>
            <person name="Lv J."/>
            <person name="Arendt D."/>
            <person name="Savage R."/>
            <person name="Osoegawa K."/>
            <person name="de Jong P."/>
            <person name="Grimwood J."/>
            <person name="Chapman J.A."/>
            <person name="Shapiro H."/>
            <person name="Aerts A."/>
            <person name="Otillar R.P."/>
            <person name="Terry A.Y."/>
            <person name="Boore J.L."/>
            <person name="Grigoriev I.V."/>
            <person name="Lindberg D.R."/>
            <person name="Seaver E.C."/>
            <person name="Weisblat D.A."/>
            <person name="Putnam N.H."/>
            <person name="Rokhsar D.S."/>
        </authorList>
    </citation>
    <scope>NUCLEOTIDE SEQUENCE</scope>
</reference>
<reference evidence="5" key="1">
    <citation type="submission" date="2012-12" db="EMBL/GenBank/DDBJ databases">
        <authorList>
            <person name="Hellsten U."/>
            <person name="Grimwood J."/>
            <person name="Chapman J.A."/>
            <person name="Shapiro H."/>
            <person name="Aerts A."/>
            <person name="Otillar R.P."/>
            <person name="Terry A.Y."/>
            <person name="Boore J.L."/>
            <person name="Simakov O."/>
            <person name="Marletaz F."/>
            <person name="Cho S.-J."/>
            <person name="Edsinger-Gonzales E."/>
            <person name="Havlak P."/>
            <person name="Kuo D.-H."/>
            <person name="Larsson T."/>
            <person name="Lv J."/>
            <person name="Arendt D."/>
            <person name="Savage R."/>
            <person name="Osoegawa K."/>
            <person name="de Jong P."/>
            <person name="Lindberg D.R."/>
            <person name="Seaver E.C."/>
            <person name="Weisblat D.A."/>
            <person name="Putnam N.H."/>
            <person name="Grigoriev I.V."/>
            <person name="Rokhsar D.S."/>
        </authorList>
    </citation>
    <scope>NUCLEOTIDE SEQUENCE</scope>
</reference>
<comment type="domain">
    <text evidence="1">The CKK domain binds microtubules.</text>
</comment>
<dbReference type="eggNOG" id="KOG3654">
    <property type="taxonomic scope" value="Eukaryota"/>
</dbReference>
<dbReference type="PANTHER" id="PTHR21595">
    <property type="entry name" value="PATRONIN"/>
    <property type="match status" value="1"/>
</dbReference>
<dbReference type="InterPro" id="IPR038209">
    <property type="entry name" value="CKK_dom_sf"/>
</dbReference>
<name>T1FT91_HELRO</name>
<dbReference type="SUPFAM" id="SSF50346">
    <property type="entry name" value="PRC-barrel domain"/>
    <property type="match status" value="1"/>
</dbReference>
<accession>T1FT91</accession>
<dbReference type="Proteomes" id="UP000015101">
    <property type="component" value="Unassembled WGS sequence"/>
</dbReference>
<dbReference type="GO" id="GO:0005874">
    <property type="term" value="C:microtubule"/>
    <property type="evidence" value="ECO:0007669"/>
    <property type="project" value="UniProtKB-UniRule"/>
</dbReference>
<dbReference type="PANTHER" id="PTHR21595:SF0">
    <property type="entry name" value="PATRONIN"/>
    <property type="match status" value="1"/>
</dbReference>
<dbReference type="InterPro" id="IPR014797">
    <property type="entry name" value="CKK_CAMSAP"/>
</dbReference>
<dbReference type="EMBL" id="KB096502">
    <property type="protein sequence ID" value="ESO04191.1"/>
    <property type="molecule type" value="Genomic_DNA"/>
</dbReference>
<dbReference type="KEGG" id="hro:HELRODRAFT_191743"/>
<dbReference type="Gene3D" id="3.10.20.360">
    <property type="entry name" value="CKK domain"/>
    <property type="match status" value="1"/>
</dbReference>
<dbReference type="HOGENOM" id="CLU_093276_1_0_1"/>
<evidence type="ECO:0000313" key="3">
    <source>
        <dbReference type="EMBL" id="ESO04191.1"/>
    </source>
</evidence>
<dbReference type="PROSITE" id="PS51508">
    <property type="entry name" value="CKK"/>
    <property type="match status" value="1"/>
</dbReference>